<keyword evidence="1" id="KW-1133">Transmembrane helix</keyword>
<feature type="transmembrane region" description="Helical" evidence="1">
    <location>
        <begin position="186"/>
        <end position="206"/>
    </location>
</feature>
<feature type="transmembrane region" description="Helical" evidence="1">
    <location>
        <begin position="6"/>
        <end position="29"/>
    </location>
</feature>
<keyword evidence="1" id="KW-0472">Membrane</keyword>
<protein>
    <submittedName>
        <fullName evidence="2">Uncharacterized protein</fullName>
    </submittedName>
</protein>
<gene>
    <name evidence="2" type="ORF">K435DRAFT_705214</name>
</gene>
<dbReference type="OrthoDB" id="3250682at2759"/>
<evidence type="ECO:0000313" key="3">
    <source>
        <dbReference type="Proteomes" id="UP000297245"/>
    </source>
</evidence>
<evidence type="ECO:0000313" key="2">
    <source>
        <dbReference type="EMBL" id="THU76254.1"/>
    </source>
</evidence>
<keyword evidence="3" id="KW-1185">Reference proteome</keyword>
<name>A0A4S8KL29_DENBC</name>
<feature type="transmembrane region" description="Helical" evidence="1">
    <location>
        <begin position="146"/>
        <end position="166"/>
    </location>
</feature>
<keyword evidence="1" id="KW-0812">Transmembrane</keyword>
<dbReference type="AlphaFoldDB" id="A0A4S8KL29"/>
<accession>A0A4S8KL29</accession>
<feature type="transmembrane region" description="Helical" evidence="1">
    <location>
        <begin position="115"/>
        <end position="134"/>
    </location>
</feature>
<dbReference type="EMBL" id="ML181041">
    <property type="protein sequence ID" value="THU76254.1"/>
    <property type="molecule type" value="Genomic_DNA"/>
</dbReference>
<proteinExistence type="predicted"/>
<dbReference type="Proteomes" id="UP000297245">
    <property type="component" value="Unassembled WGS sequence"/>
</dbReference>
<reference evidence="2 3" key="1">
    <citation type="journal article" date="2019" name="Nat. Ecol. Evol.">
        <title>Megaphylogeny resolves global patterns of mushroom evolution.</title>
        <authorList>
            <person name="Varga T."/>
            <person name="Krizsan K."/>
            <person name="Foldi C."/>
            <person name="Dima B."/>
            <person name="Sanchez-Garcia M."/>
            <person name="Sanchez-Ramirez S."/>
            <person name="Szollosi G.J."/>
            <person name="Szarkandi J.G."/>
            <person name="Papp V."/>
            <person name="Albert L."/>
            <person name="Andreopoulos W."/>
            <person name="Angelini C."/>
            <person name="Antonin V."/>
            <person name="Barry K.W."/>
            <person name="Bougher N.L."/>
            <person name="Buchanan P."/>
            <person name="Buyck B."/>
            <person name="Bense V."/>
            <person name="Catcheside P."/>
            <person name="Chovatia M."/>
            <person name="Cooper J."/>
            <person name="Damon W."/>
            <person name="Desjardin D."/>
            <person name="Finy P."/>
            <person name="Geml J."/>
            <person name="Haridas S."/>
            <person name="Hughes K."/>
            <person name="Justo A."/>
            <person name="Karasinski D."/>
            <person name="Kautmanova I."/>
            <person name="Kiss B."/>
            <person name="Kocsube S."/>
            <person name="Kotiranta H."/>
            <person name="LaButti K.M."/>
            <person name="Lechner B.E."/>
            <person name="Liimatainen K."/>
            <person name="Lipzen A."/>
            <person name="Lukacs Z."/>
            <person name="Mihaltcheva S."/>
            <person name="Morgado L.N."/>
            <person name="Niskanen T."/>
            <person name="Noordeloos M.E."/>
            <person name="Ohm R.A."/>
            <person name="Ortiz-Santana B."/>
            <person name="Ovrebo C."/>
            <person name="Racz N."/>
            <person name="Riley R."/>
            <person name="Savchenko A."/>
            <person name="Shiryaev A."/>
            <person name="Soop K."/>
            <person name="Spirin V."/>
            <person name="Szebenyi C."/>
            <person name="Tomsovsky M."/>
            <person name="Tulloss R.E."/>
            <person name="Uehling J."/>
            <person name="Grigoriev I.V."/>
            <person name="Vagvolgyi C."/>
            <person name="Papp T."/>
            <person name="Martin F.M."/>
            <person name="Miettinen O."/>
            <person name="Hibbett D.S."/>
            <person name="Nagy L.G."/>
        </authorList>
    </citation>
    <scope>NUCLEOTIDE SEQUENCE [LARGE SCALE GENOMIC DNA]</scope>
    <source>
        <strain evidence="2 3">CBS 962.96</strain>
    </source>
</reference>
<sequence length="239" mass="27185">MPPIALLPAGVAGIIFSTFAHGVFFFLWITSMIFKFNHIAASISHPYPYSRSHLWQILSIALKHPLVPGSFLLFFLITGHWICQMIRIFELVTQIQNNSGNPNIFFTNLADRTKVIDTVFLVLSLTAGDCIIIYRLWIIWGYCWQVTVIPVLTTCGLLACSIGTTYQFSQYQAGDNIFQLASGRWILTLFNFLYSTNGYCASLSILTQKLLFFDRNFIFQFSLPGKSEKYRTSFPAKAM</sequence>
<organism evidence="2 3">
    <name type="scientific">Dendrothele bispora (strain CBS 962.96)</name>
    <dbReference type="NCBI Taxonomy" id="1314807"/>
    <lineage>
        <taxon>Eukaryota</taxon>
        <taxon>Fungi</taxon>
        <taxon>Dikarya</taxon>
        <taxon>Basidiomycota</taxon>
        <taxon>Agaricomycotina</taxon>
        <taxon>Agaricomycetes</taxon>
        <taxon>Agaricomycetidae</taxon>
        <taxon>Agaricales</taxon>
        <taxon>Agaricales incertae sedis</taxon>
        <taxon>Dendrothele</taxon>
    </lineage>
</organism>
<evidence type="ECO:0000256" key="1">
    <source>
        <dbReference type="SAM" id="Phobius"/>
    </source>
</evidence>